<evidence type="ECO:0000256" key="1">
    <source>
        <dbReference type="ARBA" id="ARBA00022801"/>
    </source>
</evidence>
<dbReference type="InterPro" id="IPR007781">
    <property type="entry name" value="NAGLU"/>
</dbReference>
<feature type="domain" description="Alpha-N-acetylglucosaminidase tim-barrel" evidence="4">
    <location>
        <begin position="144"/>
        <end position="464"/>
    </location>
</feature>
<dbReference type="Pfam" id="PF12971">
    <property type="entry name" value="NAGLU_N"/>
    <property type="match status" value="1"/>
</dbReference>
<evidence type="ECO:0000259" key="4">
    <source>
        <dbReference type="Pfam" id="PF05089"/>
    </source>
</evidence>
<sequence>MKRRAFVTAAVVTAAAGAAGAFTLADGPEPPADPGSPAADGKPAEAADADRRAARRLLPRHADQVRFAPLPAAAGGRDAFRVSGTEGAVLVEGTTAAVRLRGLYWYLAHLARANLTWAGEQTDLPARLPAVGTPLARTANVPHRFVLNDTNDGYTGPYHDWAYWEREIDLLALHGYNEVLVYVGADAVYHRLFQEFGYTDAEVRAWIPGPAHQPWWLLQNMSAFGGPVSRQLLDRRAALGRRICERLRELGMTPVFPGYFGTVPPGFADRNPGAHLVPQGDWAGFERPDWLDPRGTHFRAVAKAYYRLHAELFGASTLYKMDLLHEGGKPGDVPVADAVKGVQGALKAAHPDALWAILGWQKNPTKELLAAADRDRVLVLDGLSDRFPEVTRREDDWPGTPYAFGSISNFGGHTALGANTPDWSALYHSWLTRAGSLMRGIALMPEAADNNPAAFQLFSELPWTEAGPDLKEWFSDYALSRYGAQDRKAAEAWDILRRTAYGTTRADRWSEPADSLFAARPSLTAATAASWSPKQLRYDAAEFARALDALLAVAPALRGSAAYRRDLLDVARQCLANESRTRLPALRKAYEAADRPAFARLAKAWLERITLLDTLVATDPDHLLGGWVREARAWGADEAERDRLQEDAVTLLTTWGGRRQAGEGKLHDYANRDWAGLVGGLYHLRWKTYLDSLTTALAEGRDPEPVDWYALERRWLDTGGPWPEKATGDTYRVAGQVREVLRAGVRGR</sequence>
<organism evidence="7 8">
    <name type="scientific">Streptomyces albus (strain ATCC 21838 / DSM 41398 / FERM P-419 / JCM 4703 / NBRC 107858)</name>
    <dbReference type="NCBI Taxonomy" id="1081613"/>
    <lineage>
        <taxon>Bacteria</taxon>
        <taxon>Bacillati</taxon>
        <taxon>Actinomycetota</taxon>
        <taxon>Actinomycetes</taxon>
        <taxon>Kitasatosporales</taxon>
        <taxon>Streptomycetaceae</taxon>
        <taxon>Streptomyces</taxon>
    </lineage>
</organism>
<dbReference type="PANTHER" id="PTHR12872:SF1">
    <property type="entry name" value="ALPHA-N-ACETYLGLUCOSAMINIDASE"/>
    <property type="match status" value="1"/>
</dbReference>
<dbReference type="Gene3D" id="3.30.379.10">
    <property type="entry name" value="Chitobiase/beta-hexosaminidase domain 2-like"/>
    <property type="match status" value="1"/>
</dbReference>
<dbReference type="Proteomes" id="UP000031523">
    <property type="component" value="Chromosome"/>
</dbReference>
<dbReference type="InterPro" id="IPR029018">
    <property type="entry name" value="Hex-like_dom2"/>
</dbReference>
<dbReference type="GO" id="GO:0016787">
    <property type="term" value="F:hydrolase activity"/>
    <property type="evidence" value="ECO:0007669"/>
    <property type="project" value="UniProtKB-KW"/>
</dbReference>
<keyword evidence="3" id="KW-0732">Signal</keyword>
<name>A0A0B5EQK1_STRA4</name>
<dbReference type="Gene3D" id="3.20.20.80">
    <property type="entry name" value="Glycosidases"/>
    <property type="match status" value="1"/>
</dbReference>
<dbReference type="Pfam" id="PF05089">
    <property type="entry name" value="NAGLU"/>
    <property type="match status" value="1"/>
</dbReference>
<feature type="domain" description="Alpha-N-acetylglucosaminidase N-terminal" evidence="5">
    <location>
        <begin position="51"/>
        <end position="130"/>
    </location>
</feature>
<keyword evidence="1" id="KW-0378">Hydrolase</keyword>
<feature type="signal peptide" evidence="3">
    <location>
        <begin position="1"/>
        <end position="21"/>
    </location>
</feature>
<dbReference type="InterPro" id="IPR024240">
    <property type="entry name" value="NAGLU_N"/>
</dbReference>
<dbReference type="AlphaFoldDB" id="A0A0B5EQK1"/>
<proteinExistence type="predicted"/>
<gene>
    <name evidence="7" type="ORF">SLNWT_3493</name>
</gene>
<dbReference type="Pfam" id="PF12972">
    <property type="entry name" value="NAGLU_C"/>
    <property type="match status" value="1"/>
</dbReference>
<protein>
    <submittedName>
        <fullName evidence="7">Alpha-N-acetylglucosaminidase</fullName>
    </submittedName>
</protein>
<dbReference type="PANTHER" id="PTHR12872">
    <property type="entry name" value="ALPHA-N-ACETYLGLUCOSAMINIDASE"/>
    <property type="match status" value="1"/>
</dbReference>
<reference evidence="7 8" key="1">
    <citation type="submission" date="2015-01" db="EMBL/GenBank/DDBJ databases">
        <title>Enhanced salinomycin production by adjusting the supply of polyketide extender units in Streptomyce albus DSM 41398.</title>
        <authorList>
            <person name="Lu C."/>
        </authorList>
    </citation>
    <scope>NUCLEOTIDE SEQUENCE [LARGE SCALE GENOMIC DNA]</scope>
    <source>
        <strain evidence="8">ATCC 21838 / DSM 41398 / FERM P-419 / JCM 4703 / NBRC 107858</strain>
    </source>
</reference>
<evidence type="ECO:0000259" key="6">
    <source>
        <dbReference type="Pfam" id="PF12972"/>
    </source>
</evidence>
<evidence type="ECO:0000313" key="8">
    <source>
        <dbReference type="Proteomes" id="UP000031523"/>
    </source>
</evidence>
<accession>A0A0B5EQK1</accession>
<dbReference type="GO" id="GO:0005975">
    <property type="term" value="P:carbohydrate metabolic process"/>
    <property type="evidence" value="ECO:0007669"/>
    <property type="project" value="UniProtKB-ARBA"/>
</dbReference>
<evidence type="ECO:0000313" key="7">
    <source>
        <dbReference type="EMBL" id="AJE83869.1"/>
    </source>
</evidence>
<evidence type="ECO:0000256" key="3">
    <source>
        <dbReference type="SAM" id="SignalP"/>
    </source>
</evidence>
<evidence type="ECO:0000259" key="5">
    <source>
        <dbReference type="Pfam" id="PF12971"/>
    </source>
</evidence>
<feature type="region of interest" description="Disordered" evidence="2">
    <location>
        <begin position="25"/>
        <end position="47"/>
    </location>
</feature>
<feature type="domain" description="Alpha-N-acetylglucosaminidase C-terminal" evidence="6">
    <location>
        <begin position="473"/>
        <end position="737"/>
    </location>
</feature>
<feature type="chain" id="PRO_5002101325" evidence="3">
    <location>
        <begin position="22"/>
        <end position="748"/>
    </location>
</feature>
<dbReference type="EMBL" id="CP010519">
    <property type="protein sequence ID" value="AJE83869.1"/>
    <property type="molecule type" value="Genomic_DNA"/>
</dbReference>
<dbReference type="KEGG" id="sals:SLNWT_3493"/>
<evidence type="ECO:0000256" key="2">
    <source>
        <dbReference type="SAM" id="MobiDB-lite"/>
    </source>
</evidence>
<dbReference type="InterPro" id="IPR024733">
    <property type="entry name" value="NAGLU_tim-barrel"/>
</dbReference>
<dbReference type="InterPro" id="IPR024732">
    <property type="entry name" value="NAGLU_C"/>
</dbReference>
<keyword evidence="8" id="KW-1185">Reference proteome</keyword>
<dbReference type="Gene3D" id="1.20.120.670">
    <property type="entry name" value="N-acetyl-b-d-glucoasminidase"/>
    <property type="match status" value="1"/>
</dbReference>